<evidence type="ECO:0000256" key="2">
    <source>
        <dbReference type="ARBA" id="ARBA00023125"/>
    </source>
</evidence>
<dbReference type="PRINTS" id="PR00035">
    <property type="entry name" value="HTHGNTR"/>
</dbReference>
<dbReference type="PROSITE" id="PS50949">
    <property type="entry name" value="HTH_GNTR"/>
    <property type="match status" value="1"/>
</dbReference>
<dbReference type="InterPro" id="IPR050490">
    <property type="entry name" value="Bact_solute-bd_prot1"/>
</dbReference>
<proteinExistence type="predicted"/>
<comment type="caution">
    <text evidence="5">The sequence shown here is derived from an EMBL/GenBank/DDBJ whole genome shotgun (WGS) entry which is preliminary data.</text>
</comment>
<dbReference type="PANTHER" id="PTHR43649:SF12">
    <property type="entry name" value="DIACETYLCHITOBIOSE BINDING PROTEIN DASA"/>
    <property type="match status" value="1"/>
</dbReference>
<dbReference type="Proteomes" id="UP001501822">
    <property type="component" value="Unassembled WGS sequence"/>
</dbReference>
<accession>A0ABP3H5G3</accession>
<dbReference type="Pfam" id="PF00392">
    <property type="entry name" value="GntR"/>
    <property type="match status" value="1"/>
</dbReference>
<gene>
    <name evidence="5" type="ORF">GCM10010151_58840</name>
</gene>
<organism evidence="5 6">
    <name type="scientific">Actinoallomurus spadix</name>
    <dbReference type="NCBI Taxonomy" id="79912"/>
    <lineage>
        <taxon>Bacteria</taxon>
        <taxon>Bacillati</taxon>
        <taxon>Actinomycetota</taxon>
        <taxon>Actinomycetes</taxon>
        <taxon>Streptosporangiales</taxon>
        <taxon>Thermomonosporaceae</taxon>
        <taxon>Actinoallomurus</taxon>
    </lineage>
</organism>
<keyword evidence="6" id="KW-1185">Reference proteome</keyword>
<protein>
    <recommendedName>
        <fullName evidence="4">HTH gntR-type domain-containing protein</fullName>
    </recommendedName>
</protein>
<keyword evidence="3" id="KW-0804">Transcription</keyword>
<dbReference type="PANTHER" id="PTHR43649">
    <property type="entry name" value="ARABINOSE-BINDING PROTEIN-RELATED"/>
    <property type="match status" value="1"/>
</dbReference>
<evidence type="ECO:0000259" key="4">
    <source>
        <dbReference type="PROSITE" id="PS50949"/>
    </source>
</evidence>
<dbReference type="CDD" id="cd07377">
    <property type="entry name" value="WHTH_GntR"/>
    <property type="match status" value="1"/>
</dbReference>
<dbReference type="Gene3D" id="1.10.10.10">
    <property type="entry name" value="Winged helix-like DNA-binding domain superfamily/Winged helix DNA-binding domain"/>
    <property type="match status" value="1"/>
</dbReference>
<dbReference type="InterPro" id="IPR000524">
    <property type="entry name" value="Tscrpt_reg_HTH_GntR"/>
</dbReference>
<dbReference type="InterPro" id="IPR036390">
    <property type="entry name" value="WH_DNA-bd_sf"/>
</dbReference>
<dbReference type="InterPro" id="IPR006059">
    <property type="entry name" value="SBP"/>
</dbReference>
<keyword evidence="1" id="KW-0805">Transcription regulation</keyword>
<dbReference type="SMART" id="SM00345">
    <property type="entry name" value="HTH_GNTR"/>
    <property type="match status" value="1"/>
</dbReference>
<reference evidence="6" key="1">
    <citation type="journal article" date="2019" name="Int. J. Syst. Evol. Microbiol.">
        <title>The Global Catalogue of Microorganisms (GCM) 10K type strain sequencing project: providing services to taxonomists for standard genome sequencing and annotation.</title>
        <authorList>
            <consortium name="The Broad Institute Genomics Platform"/>
            <consortium name="The Broad Institute Genome Sequencing Center for Infectious Disease"/>
            <person name="Wu L."/>
            <person name="Ma J."/>
        </authorList>
    </citation>
    <scope>NUCLEOTIDE SEQUENCE [LARGE SCALE GENOMIC DNA]</scope>
    <source>
        <strain evidence="6">JCM 3146</strain>
    </source>
</reference>
<dbReference type="Pfam" id="PF01547">
    <property type="entry name" value="SBP_bac_1"/>
    <property type="match status" value="1"/>
</dbReference>
<evidence type="ECO:0000256" key="3">
    <source>
        <dbReference type="ARBA" id="ARBA00023163"/>
    </source>
</evidence>
<feature type="domain" description="HTH gntR-type" evidence="4">
    <location>
        <begin position="8"/>
        <end position="76"/>
    </location>
</feature>
<keyword evidence="2" id="KW-0238">DNA-binding</keyword>
<dbReference type="SUPFAM" id="SSF46785">
    <property type="entry name" value="Winged helix' DNA-binding domain"/>
    <property type="match status" value="1"/>
</dbReference>
<dbReference type="InterPro" id="IPR036388">
    <property type="entry name" value="WH-like_DNA-bd_sf"/>
</dbReference>
<sequence length="479" mass="51449">MDIAQQPLPAYYRLKRRLLADIESGHYGVDGRLPTEHALCAAYGLSRTPVARALSELAAEGVVVRHRRRGTFVNPEWMRALRAAPEVSVMTCDQAWEDQLREAAGNDLRLSITSAPLSELRTLFRRAIAEGRGPDLALVDSVWVAEFAESHMLTPIGELDPEWVAAEHDADFLPPFADAYRLDGDGIVAVQAQADVTGLWYRREALDAVGASPPATWRELRALGRTLAAGLPRDRHALVMPGGPAATETATYALVGLLAANGATIFTADAVTLDSPATVETLRFLRRLVDDGVLPAEVVTYDRHRAARLLAAGRADLFVGASYHAELIAAETGTTLPEVGERFGFVPLPAGPHGPPSILCGGMVYCIPRQARNPRLGMRLLRSATAPKRLADLCAETGQLPPRRSVLDAMAPVSPFHAQTAALLEHAVMRPSAPVYALVSAQLQTLLEGVLTRRWSPAAGVALAADRISAITGLPVVRA</sequence>
<dbReference type="Gene3D" id="3.40.190.10">
    <property type="entry name" value="Periplasmic binding protein-like II"/>
    <property type="match status" value="2"/>
</dbReference>
<dbReference type="SUPFAM" id="SSF53850">
    <property type="entry name" value="Periplasmic binding protein-like II"/>
    <property type="match status" value="1"/>
</dbReference>
<name>A0ABP3H5G3_9ACTN</name>
<evidence type="ECO:0000313" key="5">
    <source>
        <dbReference type="EMBL" id="GAA0361184.1"/>
    </source>
</evidence>
<evidence type="ECO:0000256" key="1">
    <source>
        <dbReference type="ARBA" id="ARBA00023015"/>
    </source>
</evidence>
<evidence type="ECO:0000313" key="6">
    <source>
        <dbReference type="Proteomes" id="UP001501822"/>
    </source>
</evidence>
<dbReference type="EMBL" id="BAAABM010000054">
    <property type="protein sequence ID" value="GAA0361184.1"/>
    <property type="molecule type" value="Genomic_DNA"/>
</dbReference>
<dbReference type="RefSeq" id="WP_252805932.1">
    <property type="nucleotide sequence ID" value="NZ_BAAABM010000054.1"/>
</dbReference>